<keyword evidence="2" id="KW-1185">Reference proteome</keyword>
<evidence type="ECO:0000313" key="1">
    <source>
        <dbReference type="EMBL" id="SDE89009.1"/>
    </source>
</evidence>
<keyword evidence="1" id="KW-0131">Cell cycle</keyword>
<dbReference type="GO" id="GO:0051301">
    <property type="term" value="P:cell division"/>
    <property type="evidence" value="ECO:0007669"/>
    <property type="project" value="UniProtKB-KW"/>
</dbReference>
<dbReference type="EMBL" id="FNAO01000008">
    <property type="protein sequence ID" value="SDE89009.1"/>
    <property type="molecule type" value="Genomic_DNA"/>
</dbReference>
<sequence>MQINWNYIKFMALLAVITGLYAFSNDRSEHKTIHGIDIEFVGDQNLYITQGIVNKLLIQKFGSLENVPKEKLALNTIEKTIEANEMVKNAQVFLSVSGKLASKIVQRKPIGRVEADAKFYLDEDGKRMPLSTSHSARVPIITGKITGDSLEDAYEILNFINADDFLRKNVIGIHVEAAGRYQLRFRTEQFTVNLGGVENLEKKFNKFKAFYAKANKDDTLENYDIVSLEFNNQVVCTKI</sequence>
<evidence type="ECO:0000313" key="2">
    <source>
        <dbReference type="Proteomes" id="UP000199109"/>
    </source>
</evidence>
<dbReference type="OrthoDB" id="1466667at2"/>
<dbReference type="Proteomes" id="UP000199109">
    <property type="component" value="Unassembled WGS sequence"/>
</dbReference>
<gene>
    <name evidence="1" type="ORF">SAMN05421636_108198</name>
</gene>
<name>A0A1G7GM01_9FLAO</name>
<dbReference type="STRING" id="641691.SAMN05421636_108198"/>
<keyword evidence="1" id="KW-0132">Cell division</keyword>
<dbReference type="AlphaFoldDB" id="A0A1G7GM01"/>
<accession>A0A1G7GM01</accession>
<reference evidence="1 2" key="1">
    <citation type="submission" date="2016-10" db="EMBL/GenBank/DDBJ databases">
        <authorList>
            <person name="de Groot N.N."/>
        </authorList>
    </citation>
    <scope>NUCLEOTIDE SEQUENCE [LARGE SCALE GENOMIC DNA]</scope>
    <source>
        <strain evidence="1 2">DSM 23421</strain>
    </source>
</reference>
<organism evidence="1 2">
    <name type="scientific">Pricia antarctica</name>
    <dbReference type="NCBI Taxonomy" id="641691"/>
    <lineage>
        <taxon>Bacteria</taxon>
        <taxon>Pseudomonadati</taxon>
        <taxon>Bacteroidota</taxon>
        <taxon>Flavobacteriia</taxon>
        <taxon>Flavobacteriales</taxon>
        <taxon>Flavobacteriaceae</taxon>
        <taxon>Pricia</taxon>
    </lineage>
</organism>
<protein>
    <submittedName>
        <fullName evidence="1">Cell division protein FtsQ</fullName>
    </submittedName>
</protein>
<dbReference type="RefSeq" id="WP_091871813.1">
    <property type="nucleotide sequence ID" value="NZ_FNAO01000008.1"/>
</dbReference>
<proteinExistence type="predicted"/>